<keyword evidence="5 9" id="KW-0812">Transmembrane</keyword>
<feature type="region of interest" description="Disordered" evidence="8">
    <location>
        <begin position="1"/>
        <end position="23"/>
    </location>
</feature>
<dbReference type="Gene3D" id="1.20.1720.10">
    <property type="entry name" value="Multidrug resistance protein D"/>
    <property type="match status" value="1"/>
</dbReference>
<feature type="transmembrane region" description="Helical" evidence="9">
    <location>
        <begin position="498"/>
        <end position="516"/>
    </location>
</feature>
<dbReference type="Gene3D" id="1.20.1250.20">
    <property type="entry name" value="MFS general substrate transporter like domains"/>
    <property type="match status" value="1"/>
</dbReference>
<evidence type="ECO:0000256" key="3">
    <source>
        <dbReference type="ARBA" id="ARBA00022448"/>
    </source>
</evidence>
<feature type="transmembrane region" description="Helical" evidence="9">
    <location>
        <begin position="160"/>
        <end position="178"/>
    </location>
</feature>
<feature type="transmembrane region" description="Helical" evidence="9">
    <location>
        <begin position="386"/>
        <end position="408"/>
    </location>
</feature>
<dbReference type="CDD" id="cd17502">
    <property type="entry name" value="MFS_Azr1_MDR_like"/>
    <property type="match status" value="1"/>
</dbReference>
<evidence type="ECO:0000256" key="9">
    <source>
        <dbReference type="SAM" id="Phobius"/>
    </source>
</evidence>
<feature type="transmembrane region" description="Helical" evidence="9">
    <location>
        <begin position="332"/>
        <end position="351"/>
    </location>
</feature>
<dbReference type="InterPro" id="IPR004638">
    <property type="entry name" value="EmrB-like"/>
</dbReference>
<evidence type="ECO:0000256" key="1">
    <source>
        <dbReference type="ARBA" id="ARBA00004651"/>
    </source>
</evidence>
<feature type="transmembrane region" description="Helical" evidence="9">
    <location>
        <begin position="34"/>
        <end position="59"/>
    </location>
</feature>
<evidence type="ECO:0000256" key="4">
    <source>
        <dbReference type="ARBA" id="ARBA00022475"/>
    </source>
</evidence>
<dbReference type="InterPro" id="IPR020846">
    <property type="entry name" value="MFS_dom"/>
</dbReference>
<keyword evidence="4" id="KW-1003">Cell membrane</keyword>
<evidence type="ECO:0000256" key="8">
    <source>
        <dbReference type="SAM" id="MobiDB-lite"/>
    </source>
</evidence>
<feature type="transmembrane region" description="Helical" evidence="9">
    <location>
        <begin position="258"/>
        <end position="278"/>
    </location>
</feature>
<dbReference type="GO" id="GO:0022857">
    <property type="term" value="F:transmembrane transporter activity"/>
    <property type="evidence" value="ECO:0007669"/>
    <property type="project" value="InterPro"/>
</dbReference>
<evidence type="ECO:0000256" key="2">
    <source>
        <dbReference type="ARBA" id="ARBA00008335"/>
    </source>
</evidence>
<feature type="transmembrane region" description="Helical" evidence="9">
    <location>
        <begin position="190"/>
        <end position="209"/>
    </location>
</feature>
<gene>
    <name evidence="11" type="ORF">B0H16DRAFT_731839</name>
</gene>
<feature type="transmembrane region" description="Helical" evidence="9">
    <location>
        <begin position="229"/>
        <end position="246"/>
    </location>
</feature>
<dbReference type="PROSITE" id="PS50850">
    <property type="entry name" value="MFS"/>
    <property type="match status" value="1"/>
</dbReference>
<keyword evidence="3" id="KW-0813">Transport</keyword>
<evidence type="ECO:0000259" key="10">
    <source>
        <dbReference type="PROSITE" id="PS50850"/>
    </source>
</evidence>
<feature type="transmembrane region" description="Helical" evidence="9">
    <location>
        <begin position="71"/>
        <end position="90"/>
    </location>
</feature>
<reference evidence="11" key="1">
    <citation type="submission" date="2023-03" db="EMBL/GenBank/DDBJ databases">
        <title>Massive genome expansion in bonnet fungi (Mycena s.s.) driven by repeated elements and novel gene families across ecological guilds.</title>
        <authorList>
            <consortium name="Lawrence Berkeley National Laboratory"/>
            <person name="Harder C.B."/>
            <person name="Miyauchi S."/>
            <person name="Viragh M."/>
            <person name="Kuo A."/>
            <person name="Thoen E."/>
            <person name="Andreopoulos B."/>
            <person name="Lu D."/>
            <person name="Skrede I."/>
            <person name="Drula E."/>
            <person name="Henrissat B."/>
            <person name="Morin E."/>
            <person name="Kohler A."/>
            <person name="Barry K."/>
            <person name="LaButti K."/>
            <person name="Morin E."/>
            <person name="Salamov A."/>
            <person name="Lipzen A."/>
            <person name="Mereny Z."/>
            <person name="Hegedus B."/>
            <person name="Baldrian P."/>
            <person name="Stursova M."/>
            <person name="Weitz H."/>
            <person name="Taylor A."/>
            <person name="Grigoriev I.V."/>
            <person name="Nagy L.G."/>
            <person name="Martin F."/>
            <person name="Kauserud H."/>
        </authorList>
    </citation>
    <scope>NUCLEOTIDE SEQUENCE</scope>
    <source>
        <strain evidence="11">CBHHK182m</strain>
    </source>
</reference>
<evidence type="ECO:0000256" key="6">
    <source>
        <dbReference type="ARBA" id="ARBA00022989"/>
    </source>
</evidence>
<dbReference type="NCBIfam" id="TIGR00711">
    <property type="entry name" value="efflux_EmrB"/>
    <property type="match status" value="1"/>
</dbReference>
<keyword evidence="12" id="KW-1185">Reference proteome</keyword>
<dbReference type="Proteomes" id="UP001215598">
    <property type="component" value="Unassembled WGS sequence"/>
</dbReference>
<evidence type="ECO:0000313" key="11">
    <source>
        <dbReference type="EMBL" id="KAJ7755212.1"/>
    </source>
</evidence>
<evidence type="ECO:0000256" key="7">
    <source>
        <dbReference type="ARBA" id="ARBA00023136"/>
    </source>
</evidence>
<feature type="transmembrane region" description="Helical" evidence="9">
    <location>
        <begin position="363"/>
        <end position="379"/>
    </location>
</feature>
<dbReference type="SUPFAM" id="SSF103473">
    <property type="entry name" value="MFS general substrate transporter"/>
    <property type="match status" value="1"/>
</dbReference>
<feature type="domain" description="Major facilitator superfamily (MFS) profile" evidence="10">
    <location>
        <begin position="37"/>
        <end position="483"/>
    </location>
</feature>
<feature type="region of interest" description="Disordered" evidence="8">
    <location>
        <begin position="532"/>
        <end position="568"/>
    </location>
</feature>
<organism evidence="11 12">
    <name type="scientific">Mycena metata</name>
    <dbReference type="NCBI Taxonomy" id="1033252"/>
    <lineage>
        <taxon>Eukaryota</taxon>
        <taxon>Fungi</taxon>
        <taxon>Dikarya</taxon>
        <taxon>Basidiomycota</taxon>
        <taxon>Agaricomycotina</taxon>
        <taxon>Agaricomycetes</taxon>
        <taxon>Agaricomycetidae</taxon>
        <taxon>Agaricales</taxon>
        <taxon>Marasmiineae</taxon>
        <taxon>Mycenaceae</taxon>
        <taxon>Mycena</taxon>
    </lineage>
</organism>
<dbReference type="PRINTS" id="PR01036">
    <property type="entry name" value="TCRTETB"/>
</dbReference>
<dbReference type="AlphaFoldDB" id="A0AAD7NCL6"/>
<keyword evidence="6 9" id="KW-1133">Transmembrane helix</keyword>
<evidence type="ECO:0000256" key="5">
    <source>
        <dbReference type="ARBA" id="ARBA00022692"/>
    </source>
</evidence>
<dbReference type="GO" id="GO:0005886">
    <property type="term" value="C:plasma membrane"/>
    <property type="evidence" value="ECO:0007669"/>
    <property type="project" value="UniProtKB-SubCell"/>
</dbReference>
<feature type="transmembrane region" description="Helical" evidence="9">
    <location>
        <begin position="428"/>
        <end position="448"/>
    </location>
</feature>
<comment type="similarity">
    <text evidence="2">Belongs to the major facilitator superfamily.</text>
</comment>
<dbReference type="PANTHER" id="PTHR23501">
    <property type="entry name" value="MAJOR FACILITATOR SUPERFAMILY"/>
    <property type="match status" value="1"/>
</dbReference>
<dbReference type="Pfam" id="PF07690">
    <property type="entry name" value="MFS_1"/>
    <property type="match status" value="1"/>
</dbReference>
<comment type="subcellular location">
    <subcellularLocation>
        <location evidence="1">Cell membrane</location>
        <topology evidence="1">Multi-pass membrane protein</topology>
    </subcellularLocation>
</comment>
<dbReference type="PANTHER" id="PTHR23501:SF102">
    <property type="entry name" value="DRUG TRANSPORTER, PUTATIVE (AFU_ORTHOLOGUE AFUA_3G08530)-RELATED"/>
    <property type="match status" value="1"/>
</dbReference>
<name>A0AAD7NCL6_9AGAR</name>
<proteinExistence type="inferred from homology"/>
<comment type="caution">
    <text evidence="11">The sequence shown here is derived from an EMBL/GenBank/DDBJ whole genome shotgun (WGS) entry which is preliminary data.</text>
</comment>
<protein>
    <submittedName>
        <fullName evidence="11">MFS amino acid permease</fullName>
    </submittedName>
</protein>
<feature type="transmembrane region" description="Helical" evidence="9">
    <location>
        <begin position="102"/>
        <end position="120"/>
    </location>
</feature>
<dbReference type="FunFam" id="1.20.1720.10:FF:000013">
    <property type="entry name" value="Related to multidrug resistance proteins"/>
    <property type="match status" value="1"/>
</dbReference>
<sequence length="568" mass="61183">MLQEKAEPPMAPSSPQKVKKAKEDDEHVLPHNNLLLVFVALMLTAFLAALDQTIVATALPTIVADLGGGKNYSWVGSAYLIAAAALSPAYGKLSDVFGRKPVLYPSIVIFLIGSALCGAAKSMTWLILARALQGIGGGGIQQMVQILIGDIVTLEERGKYASFIGGMWGIAGVLGPLIGGALTDHVTWRWCFYVNLPTGGVAGALLFFFLNLNPHHGKSWREHVREFDFVGLFLFIGGVVCLLLGFNQSQNGWDKPATIALLVVGCATLIFGVIFEAFTTRSPIIPPRLFKTRTTGLIFVTVFLHGFAFFSAAYYLPLYFQILGASATKSGVLLIPFSLISSVTSALGGYVTSRTGDFRPIMWIGYAIMAIGFGLMILLDERSSLAVRIIYTFIAGLGLGFLFVPPLIGMQAAMPVKDMATSSTTFGLFRLIGSTIGISVGQAVWTGVIRQRLSKIPNLTLDLSGAALADSVRVIQSIQPDSLRQQVRHAYTKGVSTIWILDTPLIGFCFFASLFLKKYTLKRKIIRTGKAEATGVSPATAAVVDDPEKGPEDEEVSREETRASSLTK</sequence>
<feature type="transmembrane region" description="Helical" evidence="9">
    <location>
        <begin position="298"/>
        <end position="320"/>
    </location>
</feature>
<dbReference type="InterPro" id="IPR011701">
    <property type="entry name" value="MFS"/>
</dbReference>
<evidence type="ECO:0000313" key="12">
    <source>
        <dbReference type="Proteomes" id="UP001215598"/>
    </source>
</evidence>
<keyword evidence="7 9" id="KW-0472">Membrane</keyword>
<dbReference type="EMBL" id="JARKIB010000050">
    <property type="protein sequence ID" value="KAJ7755212.1"/>
    <property type="molecule type" value="Genomic_DNA"/>
</dbReference>
<accession>A0AAD7NCL6</accession>
<dbReference type="InterPro" id="IPR036259">
    <property type="entry name" value="MFS_trans_sf"/>
</dbReference>